<evidence type="ECO:0008006" key="3">
    <source>
        <dbReference type="Google" id="ProtNLM"/>
    </source>
</evidence>
<name>A0A3M8KBU8_9CORY</name>
<comment type="caution">
    <text evidence="1">The sequence shown here is derived from an EMBL/GenBank/DDBJ whole genome shotgun (WGS) entry which is preliminary data.</text>
</comment>
<accession>A0A3M8KBU8</accession>
<gene>
    <name evidence="1" type="ORF">C5L39_00330</name>
</gene>
<dbReference type="AlphaFoldDB" id="A0A3M8KBU8"/>
<organism evidence="1 2">
    <name type="scientific">Corynebacterium alimapuense</name>
    <dbReference type="NCBI Taxonomy" id="1576874"/>
    <lineage>
        <taxon>Bacteria</taxon>
        <taxon>Bacillati</taxon>
        <taxon>Actinomycetota</taxon>
        <taxon>Actinomycetes</taxon>
        <taxon>Mycobacteriales</taxon>
        <taxon>Corynebacteriaceae</taxon>
        <taxon>Corynebacterium</taxon>
    </lineage>
</organism>
<evidence type="ECO:0000313" key="1">
    <source>
        <dbReference type="EMBL" id="RNE49858.1"/>
    </source>
</evidence>
<evidence type="ECO:0000313" key="2">
    <source>
        <dbReference type="Proteomes" id="UP000266975"/>
    </source>
</evidence>
<proteinExistence type="predicted"/>
<dbReference type="Proteomes" id="UP000266975">
    <property type="component" value="Unassembled WGS sequence"/>
</dbReference>
<reference evidence="1 2" key="1">
    <citation type="submission" date="2018-02" db="EMBL/GenBank/DDBJ databases">
        <title>Corynebacterium alimpuense sp. nov., a marine obligate actinomycete isolated from sediments of Valparaiso bay, Chile.</title>
        <authorList>
            <person name="Claverias F."/>
            <person name="Gonzales-Siles L."/>
            <person name="Salva-Serra F."/>
            <person name="Inganaes E."/>
            <person name="Molin K."/>
            <person name="Cumsille A."/>
            <person name="Undabarrena A."/>
            <person name="Couve E."/>
            <person name="Moore E.R.B."/>
            <person name="Gomila M."/>
            <person name="Camara B."/>
        </authorList>
    </citation>
    <scope>NUCLEOTIDE SEQUENCE [LARGE SCALE GENOMIC DNA]</scope>
    <source>
        <strain evidence="1 2">CCUG 69366</strain>
    </source>
</reference>
<sequence>MLVTMGLLSACTSPVEAPVIGTTWQITNIWLEPGEPSGLPGSAAGRANLVFGETSITGYSSCSAIQGSVSFTKEGEPASAEEADAISFGQVEIEPPEDNCASIRTHEQLVELLSPGSAFDLRHQNDFELILTQQVEILDRPAIGLSAV</sequence>
<protein>
    <recommendedName>
        <fullName evidence="3">META domain-containing protein</fullName>
    </recommendedName>
</protein>
<dbReference type="EMBL" id="PTJO01000001">
    <property type="protein sequence ID" value="RNE49858.1"/>
    <property type="molecule type" value="Genomic_DNA"/>
</dbReference>
<keyword evidence="2" id="KW-1185">Reference proteome</keyword>